<protein>
    <recommendedName>
        <fullName evidence="3">Manganese/iron superoxide dismutase C-terminal domain-containing protein</fullName>
    </recommendedName>
</protein>
<feature type="region of interest" description="Disordered" evidence="2">
    <location>
        <begin position="1"/>
        <end position="20"/>
    </location>
</feature>
<evidence type="ECO:0000256" key="2">
    <source>
        <dbReference type="SAM" id="MobiDB-lite"/>
    </source>
</evidence>
<evidence type="ECO:0000313" key="4">
    <source>
        <dbReference type="EMBL" id="MDI1491034.1"/>
    </source>
</evidence>
<dbReference type="InterPro" id="IPR036314">
    <property type="entry name" value="SOD_C_sf"/>
</dbReference>
<dbReference type="Proteomes" id="UP001161017">
    <property type="component" value="Unassembled WGS sequence"/>
</dbReference>
<evidence type="ECO:0000259" key="3">
    <source>
        <dbReference type="Pfam" id="PF02777"/>
    </source>
</evidence>
<dbReference type="SUPFAM" id="SSF54719">
    <property type="entry name" value="Fe,Mn superoxide dismutase (SOD), C-terminal domain"/>
    <property type="match status" value="1"/>
</dbReference>
<comment type="caution">
    <text evidence="4">The sequence shown here is derived from an EMBL/GenBank/DDBJ whole genome shotgun (WGS) entry which is preliminary data.</text>
</comment>
<keyword evidence="5" id="KW-1185">Reference proteome</keyword>
<dbReference type="GO" id="GO:0004784">
    <property type="term" value="F:superoxide dismutase activity"/>
    <property type="evidence" value="ECO:0007669"/>
    <property type="project" value="InterPro"/>
</dbReference>
<dbReference type="SUPFAM" id="SSF46609">
    <property type="entry name" value="Fe,Mn superoxide dismutase (SOD), N-terminal domain"/>
    <property type="match status" value="1"/>
</dbReference>
<dbReference type="GO" id="GO:0005737">
    <property type="term" value="C:cytoplasm"/>
    <property type="evidence" value="ECO:0007669"/>
    <property type="project" value="TreeGrafter"/>
</dbReference>
<comment type="function">
    <text evidence="1">Component of the mitochondrial ribosome (mitoribosome), a dedicated translation machinery responsible for the synthesis of mitochondrial genome-encoded proteins, including at least some of the essential transmembrane subunits of the mitochondrial respiratory chain. The mitoribosomes are attached to the mitochondrial inner membrane and translation products are cotranslationally integrated into the membrane.</text>
</comment>
<organism evidence="4 5">
    <name type="scientific">Ramalina farinacea</name>
    <dbReference type="NCBI Taxonomy" id="258253"/>
    <lineage>
        <taxon>Eukaryota</taxon>
        <taxon>Fungi</taxon>
        <taxon>Dikarya</taxon>
        <taxon>Ascomycota</taxon>
        <taxon>Pezizomycotina</taxon>
        <taxon>Lecanoromycetes</taxon>
        <taxon>OSLEUM clade</taxon>
        <taxon>Lecanoromycetidae</taxon>
        <taxon>Lecanorales</taxon>
        <taxon>Lecanorineae</taxon>
        <taxon>Ramalinaceae</taxon>
        <taxon>Ramalina</taxon>
    </lineage>
</organism>
<dbReference type="InterPro" id="IPR036324">
    <property type="entry name" value="Mn/Fe_SOD_N_sf"/>
</dbReference>
<accession>A0AA43QSR5</accession>
<dbReference type="Pfam" id="PF02777">
    <property type="entry name" value="Sod_Fe_C"/>
    <property type="match status" value="2"/>
</dbReference>
<reference evidence="4" key="1">
    <citation type="journal article" date="2023" name="Genome Biol. Evol.">
        <title>First Whole Genome Sequence and Flow Cytometry Genome Size Data for the Lichen-Forming Fungus Ramalina farinacea (Ascomycota).</title>
        <authorList>
            <person name="Llewellyn T."/>
            <person name="Mian S."/>
            <person name="Hill R."/>
            <person name="Leitch I.J."/>
            <person name="Gaya E."/>
        </authorList>
    </citation>
    <scope>NUCLEOTIDE SEQUENCE</scope>
    <source>
        <strain evidence="4">LIQ254RAFAR</strain>
    </source>
</reference>
<evidence type="ECO:0000313" key="5">
    <source>
        <dbReference type="Proteomes" id="UP001161017"/>
    </source>
</evidence>
<dbReference type="PANTHER" id="PTHR43595">
    <property type="entry name" value="37S RIBOSOMAL PROTEIN S26, MITOCHONDRIAL"/>
    <property type="match status" value="1"/>
</dbReference>
<feature type="domain" description="Manganese/iron superoxide dismutase C-terminal" evidence="3">
    <location>
        <begin position="242"/>
        <end position="282"/>
    </location>
</feature>
<dbReference type="PANTHER" id="PTHR43595:SF2">
    <property type="entry name" value="SMALL RIBOSOMAL SUBUNIT PROTEIN MS42"/>
    <property type="match status" value="1"/>
</dbReference>
<dbReference type="InterPro" id="IPR019832">
    <property type="entry name" value="Mn/Fe_SOD_C"/>
</dbReference>
<name>A0AA43QSR5_9LECA</name>
<proteinExistence type="predicted"/>
<dbReference type="GO" id="GO:0046872">
    <property type="term" value="F:metal ion binding"/>
    <property type="evidence" value="ECO:0007669"/>
    <property type="project" value="InterPro"/>
</dbReference>
<sequence length="305" mass="33646">MKHGVDKACSRKPLYNPKTTRRRLHNIPQLVYNEAFTNNGVGKVFSPAAFNVAWHQYQGHLVKRLNEMTAGHPSSNKETKEILLANARNPNQAALFNHASMAWNNHHFFTTLSPSPTPMTDHLITRLSGSFSSIESFRAQLLATAQSMFGPGFVWLIRNPASRGYRGSASSDQGNPANDPEFTILCTYIAGSPLPGAHPRVQSVDMNTENSQSVMNSAGAIGPYSGNAESTISPGRIARAEICLGVNTWEHCWMHDRGVGSEGKRAYLDAWWDSIDWETVERNAAMDSYGGGRNRLPRAGEGLYR</sequence>
<gene>
    <name evidence="4" type="ORF">OHK93_002239</name>
</gene>
<dbReference type="Gene3D" id="3.55.40.20">
    <property type="entry name" value="Iron/manganese superoxide dismutase, C-terminal domain"/>
    <property type="match status" value="1"/>
</dbReference>
<evidence type="ECO:0000256" key="1">
    <source>
        <dbReference type="ARBA" id="ARBA00037226"/>
    </source>
</evidence>
<dbReference type="AlphaFoldDB" id="A0AA43QSR5"/>
<feature type="domain" description="Manganese/iron superoxide dismutase C-terminal" evidence="3">
    <location>
        <begin position="122"/>
        <end position="185"/>
    </location>
</feature>
<dbReference type="EMBL" id="JAPUFD010000013">
    <property type="protein sequence ID" value="MDI1491034.1"/>
    <property type="molecule type" value="Genomic_DNA"/>
</dbReference>